<dbReference type="InterPro" id="IPR035985">
    <property type="entry name" value="Ubiquitin-activating_enz"/>
</dbReference>
<dbReference type="GO" id="GO:0016779">
    <property type="term" value="F:nucleotidyltransferase activity"/>
    <property type="evidence" value="ECO:0007669"/>
    <property type="project" value="TreeGrafter"/>
</dbReference>
<keyword evidence="4" id="KW-1185">Reference proteome</keyword>
<evidence type="ECO:0000256" key="1">
    <source>
        <dbReference type="SAM" id="MobiDB-lite"/>
    </source>
</evidence>
<dbReference type="Gene3D" id="3.40.50.720">
    <property type="entry name" value="NAD(P)-binding Rossmann-like Domain"/>
    <property type="match status" value="1"/>
</dbReference>
<proteinExistence type="predicted"/>
<dbReference type="InterPro" id="IPR045886">
    <property type="entry name" value="ThiF/MoeB/HesA"/>
</dbReference>
<evidence type="ECO:0000259" key="2">
    <source>
        <dbReference type="Pfam" id="PF00899"/>
    </source>
</evidence>
<protein>
    <recommendedName>
        <fullName evidence="2">THIF-type NAD/FAD binding fold domain-containing protein</fullName>
    </recommendedName>
</protein>
<dbReference type="SUPFAM" id="SSF69572">
    <property type="entry name" value="Activating enzymes of the ubiquitin-like proteins"/>
    <property type="match status" value="1"/>
</dbReference>
<dbReference type="EMBL" id="RBAK01000013">
    <property type="protein sequence ID" value="RKN40661.1"/>
    <property type="molecule type" value="Genomic_DNA"/>
</dbReference>
<organism evidence="3 4">
    <name type="scientific">Micromonospora endolithica</name>
    <dbReference type="NCBI Taxonomy" id="230091"/>
    <lineage>
        <taxon>Bacteria</taxon>
        <taxon>Bacillati</taxon>
        <taxon>Actinomycetota</taxon>
        <taxon>Actinomycetes</taxon>
        <taxon>Micromonosporales</taxon>
        <taxon>Micromonosporaceae</taxon>
        <taxon>Micromonospora</taxon>
    </lineage>
</organism>
<dbReference type="GO" id="GO:0004792">
    <property type="term" value="F:thiosulfate-cyanide sulfurtransferase activity"/>
    <property type="evidence" value="ECO:0007669"/>
    <property type="project" value="TreeGrafter"/>
</dbReference>
<evidence type="ECO:0000313" key="3">
    <source>
        <dbReference type="EMBL" id="RKN40661.1"/>
    </source>
</evidence>
<dbReference type="AlphaFoldDB" id="A0A3A9YX83"/>
<dbReference type="Pfam" id="PF00899">
    <property type="entry name" value="ThiF"/>
    <property type="match status" value="1"/>
</dbReference>
<dbReference type="PANTHER" id="PTHR10953">
    <property type="entry name" value="UBIQUITIN-ACTIVATING ENZYME E1"/>
    <property type="match status" value="1"/>
</dbReference>
<comment type="caution">
    <text evidence="3">The sequence shown here is derived from an EMBL/GenBank/DDBJ whole genome shotgun (WGS) entry which is preliminary data.</text>
</comment>
<dbReference type="Proteomes" id="UP000281726">
    <property type="component" value="Unassembled WGS sequence"/>
</dbReference>
<dbReference type="OrthoDB" id="9204719at2"/>
<sequence length="409" mass="44569">MPGPGRDAVPRACRPPPTTPGRLRSGAPVLPRRAVVRSRMNMVRPRVKSVHEPYLLPRNRLMIGLMQYGVAAEIQDDEDGTIARLLTLLDGTRDLTEVCHDLAATHPGLSDESVREVVDQLAEQGFIEDAAAPLPDGVTPEAAARYDRARHFFSWIDDKPRESPYDAQARIGRGRVAVLGLGGTGTAVAASLVASGVGRLHCADFDVVDEPNLTRQLLYTESDVGQPKVKVAVERLRAMNSGVAVTGEERQVRSADDIAELMAGFDALVLCADKPERLIQTWSNEAALRTGVPWFMALYTGPMAVVGSFLPYRTGCYTCLQRRPDKHEMHTHGTSLTNLPRPNAVIAANANITGHLCALEVLYHLAGLPQQVAGRVFHQSVARWDHQYFVDVPHDPDCPSCGAQSQSRG</sequence>
<dbReference type="InterPro" id="IPR000594">
    <property type="entry name" value="ThiF_NAD_FAD-bd"/>
</dbReference>
<feature type="domain" description="THIF-type NAD/FAD binding fold" evidence="2">
    <location>
        <begin position="165"/>
        <end position="399"/>
    </location>
</feature>
<dbReference type="GO" id="GO:0005737">
    <property type="term" value="C:cytoplasm"/>
    <property type="evidence" value="ECO:0007669"/>
    <property type="project" value="TreeGrafter"/>
</dbReference>
<feature type="region of interest" description="Disordered" evidence="1">
    <location>
        <begin position="1"/>
        <end position="27"/>
    </location>
</feature>
<dbReference type="Gene3D" id="3.90.930.60">
    <property type="match status" value="1"/>
</dbReference>
<evidence type="ECO:0000313" key="4">
    <source>
        <dbReference type="Proteomes" id="UP000281726"/>
    </source>
</evidence>
<reference evidence="3 4" key="1">
    <citation type="journal article" date="2004" name="Syst. Appl. Microbiol.">
        <title>Cryptoendolithic actinomycetes from antarctic sandstone rock samples: Micromonospora endolithica sp. nov. and two isolates related to Micromonospora coerulea Jensen 1932.</title>
        <authorList>
            <person name="Hirsch P."/>
            <person name="Mevs U."/>
            <person name="Kroppenstedt R.M."/>
            <person name="Schumann P."/>
            <person name="Stackebrandt E."/>
        </authorList>
    </citation>
    <scope>NUCLEOTIDE SEQUENCE [LARGE SCALE GENOMIC DNA]</scope>
    <source>
        <strain evidence="3 4">JCM 12677</strain>
    </source>
</reference>
<dbReference type="GO" id="GO:0008641">
    <property type="term" value="F:ubiquitin-like modifier activating enzyme activity"/>
    <property type="evidence" value="ECO:0007669"/>
    <property type="project" value="InterPro"/>
</dbReference>
<dbReference type="PANTHER" id="PTHR10953:SF102">
    <property type="entry name" value="ADENYLYLTRANSFERASE AND SULFURTRANSFERASE MOCS3"/>
    <property type="match status" value="1"/>
</dbReference>
<accession>A0A3A9YX83</accession>
<gene>
    <name evidence="3" type="ORF">D7223_26380</name>
</gene>
<name>A0A3A9YX83_9ACTN</name>